<dbReference type="Gene3D" id="1.10.260.40">
    <property type="entry name" value="lambda repressor-like DNA-binding domains"/>
    <property type="match status" value="1"/>
</dbReference>
<dbReference type="PANTHER" id="PTHR46797:SF23">
    <property type="entry name" value="HTH-TYPE TRANSCRIPTIONAL REGULATOR SUTR"/>
    <property type="match status" value="1"/>
</dbReference>
<keyword evidence="3" id="KW-0804">Transcription</keyword>
<feature type="domain" description="HTH cro/C1-type" evidence="5">
    <location>
        <begin position="14"/>
        <end position="68"/>
    </location>
</feature>
<evidence type="ECO:0000256" key="2">
    <source>
        <dbReference type="ARBA" id="ARBA00023125"/>
    </source>
</evidence>
<dbReference type="Proteomes" id="UP001501523">
    <property type="component" value="Unassembled WGS sequence"/>
</dbReference>
<name>A0ABP3TIB8_9GAMM</name>
<gene>
    <name evidence="6" type="ORF">GCM10009105_02720</name>
</gene>
<dbReference type="CDD" id="cd00093">
    <property type="entry name" value="HTH_XRE"/>
    <property type="match status" value="1"/>
</dbReference>
<reference evidence="7" key="1">
    <citation type="journal article" date="2019" name="Int. J. Syst. Evol. Microbiol.">
        <title>The Global Catalogue of Microorganisms (GCM) 10K type strain sequencing project: providing services to taxonomists for standard genome sequencing and annotation.</title>
        <authorList>
            <consortium name="The Broad Institute Genomics Platform"/>
            <consortium name="The Broad Institute Genome Sequencing Center for Infectious Disease"/>
            <person name="Wu L."/>
            <person name="Ma J."/>
        </authorList>
    </citation>
    <scope>NUCLEOTIDE SEQUENCE [LARGE SCALE GENOMIC DNA]</scope>
    <source>
        <strain evidence="7">JCM 15421</strain>
    </source>
</reference>
<dbReference type="RefSeq" id="WP_343786369.1">
    <property type="nucleotide sequence ID" value="NZ_BAAAEU010000001.1"/>
</dbReference>
<dbReference type="InterPro" id="IPR001387">
    <property type="entry name" value="Cro/C1-type_HTH"/>
</dbReference>
<evidence type="ECO:0000256" key="1">
    <source>
        <dbReference type="ARBA" id="ARBA00023015"/>
    </source>
</evidence>
<dbReference type="SMART" id="SM00530">
    <property type="entry name" value="HTH_XRE"/>
    <property type="match status" value="1"/>
</dbReference>
<dbReference type="PROSITE" id="PS50943">
    <property type="entry name" value="HTH_CROC1"/>
    <property type="match status" value="1"/>
</dbReference>
<organism evidence="6 7">
    <name type="scientific">Dokdonella soli</name>
    <dbReference type="NCBI Taxonomy" id="529810"/>
    <lineage>
        <taxon>Bacteria</taxon>
        <taxon>Pseudomonadati</taxon>
        <taxon>Pseudomonadota</taxon>
        <taxon>Gammaproteobacteria</taxon>
        <taxon>Lysobacterales</taxon>
        <taxon>Rhodanobacteraceae</taxon>
        <taxon>Dokdonella</taxon>
    </lineage>
</organism>
<evidence type="ECO:0000313" key="6">
    <source>
        <dbReference type="EMBL" id="GAA0705348.1"/>
    </source>
</evidence>
<dbReference type="InterPro" id="IPR010982">
    <property type="entry name" value="Lambda_DNA-bd_dom_sf"/>
</dbReference>
<evidence type="ECO:0000259" key="5">
    <source>
        <dbReference type="PROSITE" id="PS50943"/>
    </source>
</evidence>
<dbReference type="PANTHER" id="PTHR46797">
    <property type="entry name" value="HTH-TYPE TRANSCRIPTIONAL REGULATOR"/>
    <property type="match status" value="1"/>
</dbReference>
<comment type="caution">
    <text evidence="6">The sequence shown here is derived from an EMBL/GenBank/DDBJ whole genome shotgun (WGS) entry which is preliminary data.</text>
</comment>
<sequence length="99" mass="11401">MSPEALQIRLGYVIRRHREALKFSQEGFADMIGVHRTYYGSIERGKQNPTLWNLQRIALGLRVMLSSLVAEAEHLDLERAVREPPSPPRRGRPPGRRSR</sequence>
<dbReference type="EMBL" id="BAAAEU010000001">
    <property type="protein sequence ID" value="GAA0705348.1"/>
    <property type="molecule type" value="Genomic_DNA"/>
</dbReference>
<evidence type="ECO:0000256" key="3">
    <source>
        <dbReference type="ARBA" id="ARBA00023163"/>
    </source>
</evidence>
<keyword evidence="2" id="KW-0238">DNA-binding</keyword>
<feature type="region of interest" description="Disordered" evidence="4">
    <location>
        <begin position="77"/>
        <end position="99"/>
    </location>
</feature>
<dbReference type="SUPFAM" id="SSF47413">
    <property type="entry name" value="lambda repressor-like DNA-binding domains"/>
    <property type="match status" value="1"/>
</dbReference>
<protein>
    <recommendedName>
        <fullName evidence="5">HTH cro/C1-type domain-containing protein</fullName>
    </recommendedName>
</protein>
<keyword evidence="1" id="KW-0805">Transcription regulation</keyword>
<accession>A0ABP3TIB8</accession>
<evidence type="ECO:0000313" key="7">
    <source>
        <dbReference type="Proteomes" id="UP001501523"/>
    </source>
</evidence>
<dbReference type="Pfam" id="PF01381">
    <property type="entry name" value="HTH_3"/>
    <property type="match status" value="1"/>
</dbReference>
<dbReference type="InterPro" id="IPR050807">
    <property type="entry name" value="TransReg_Diox_bact_type"/>
</dbReference>
<evidence type="ECO:0000256" key="4">
    <source>
        <dbReference type="SAM" id="MobiDB-lite"/>
    </source>
</evidence>
<proteinExistence type="predicted"/>
<feature type="compositionally biased region" description="Basic residues" evidence="4">
    <location>
        <begin position="89"/>
        <end position="99"/>
    </location>
</feature>
<keyword evidence="7" id="KW-1185">Reference proteome</keyword>